<dbReference type="InterPro" id="IPR004821">
    <property type="entry name" value="Cyt_trans-like"/>
</dbReference>
<comment type="caution">
    <text evidence="4">The sequence shown here is derived from an EMBL/GenBank/DDBJ whole genome shotgun (WGS) entry which is preliminary data.</text>
</comment>
<evidence type="ECO:0000313" key="5">
    <source>
        <dbReference type="Proteomes" id="UP001598019"/>
    </source>
</evidence>
<organism evidence="4 5">
    <name type="scientific">Aquirufa esocilacus</name>
    <dbReference type="NCBI Taxonomy" id="3096513"/>
    <lineage>
        <taxon>Bacteria</taxon>
        <taxon>Pseudomonadati</taxon>
        <taxon>Bacteroidota</taxon>
        <taxon>Cytophagia</taxon>
        <taxon>Cytophagales</taxon>
        <taxon>Flectobacillaceae</taxon>
        <taxon>Aquirufa</taxon>
    </lineage>
</organism>
<evidence type="ECO:0000313" key="4">
    <source>
        <dbReference type="EMBL" id="MFD3408774.1"/>
    </source>
</evidence>
<dbReference type="PANTHER" id="PTHR43793">
    <property type="entry name" value="FAD SYNTHASE"/>
    <property type="match status" value="1"/>
</dbReference>
<dbReference type="GO" id="GO:0016779">
    <property type="term" value="F:nucleotidyltransferase activity"/>
    <property type="evidence" value="ECO:0007669"/>
    <property type="project" value="UniProtKB-KW"/>
</dbReference>
<dbReference type="InterPro" id="IPR050385">
    <property type="entry name" value="Archaeal_FAD_synthase"/>
</dbReference>
<keyword evidence="5" id="KW-1185">Reference proteome</keyword>
<dbReference type="PANTHER" id="PTHR43793:SF2">
    <property type="entry name" value="BIFUNCTIONAL PROTEIN HLDE"/>
    <property type="match status" value="1"/>
</dbReference>
<dbReference type="EMBL" id="JBBKXX010000003">
    <property type="protein sequence ID" value="MFD3408774.1"/>
    <property type="molecule type" value="Genomic_DNA"/>
</dbReference>
<reference evidence="4 5" key="1">
    <citation type="submission" date="2024-03" db="EMBL/GenBank/DDBJ databases">
        <title>Aquirufa genome sequencing.</title>
        <authorList>
            <person name="Pitt A."/>
            <person name="Hahn M.W."/>
        </authorList>
    </citation>
    <scope>NUCLEOTIDE SEQUENCE [LARGE SCALE GENOMIC DNA]</scope>
    <source>
        <strain evidence="4 5">HETE-83D</strain>
    </source>
</reference>
<sequence length="161" mass="17714">MSIRTEHKIVTLSEGIEIRKQWKANGDKVVFTNGCFDILHLGHVDYLEKSSEFGTQMIVAINSDASVRTLEKGVERPVNAEYARARLIAALGFVSMVIIFGEPTPLELIQSLRPDVLVKGDDYTIETIVGAKEVIAAGGEVKTIGLVPNYSTTKIIQKLKQ</sequence>
<evidence type="ECO:0000256" key="1">
    <source>
        <dbReference type="ARBA" id="ARBA00022679"/>
    </source>
</evidence>
<proteinExistence type="predicted"/>
<evidence type="ECO:0000256" key="2">
    <source>
        <dbReference type="ARBA" id="ARBA00022695"/>
    </source>
</evidence>
<name>A0ABW6DJA8_9BACT</name>
<evidence type="ECO:0000259" key="3">
    <source>
        <dbReference type="Pfam" id="PF01467"/>
    </source>
</evidence>
<gene>
    <name evidence="4" type="ORF">SKC37_08915</name>
</gene>
<keyword evidence="2 4" id="KW-0548">Nucleotidyltransferase</keyword>
<feature type="domain" description="Cytidyltransferase-like" evidence="3">
    <location>
        <begin position="31"/>
        <end position="157"/>
    </location>
</feature>
<dbReference type="Gene3D" id="3.40.50.620">
    <property type="entry name" value="HUPs"/>
    <property type="match status" value="1"/>
</dbReference>
<dbReference type="Proteomes" id="UP001598019">
    <property type="component" value="Unassembled WGS sequence"/>
</dbReference>
<keyword evidence="1" id="KW-0808">Transferase</keyword>
<accession>A0ABW6DJA8</accession>
<protein>
    <submittedName>
        <fullName evidence="4">Adenylyltransferase/cytidyltransferase family protein</fullName>
    </submittedName>
</protein>
<dbReference type="NCBIfam" id="TIGR00125">
    <property type="entry name" value="cyt_tran_rel"/>
    <property type="match status" value="1"/>
</dbReference>
<dbReference type="SUPFAM" id="SSF52374">
    <property type="entry name" value="Nucleotidylyl transferase"/>
    <property type="match status" value="1"/>
</dbReference>
<dbReference type="Pfam" id="PF01467">
    <property type="entry name" value="CTP_transf_like"/>
    <property type="match status" value="1"/>
</dbReference>
<dbReference type="InterPro" id="IPR014729">
    <property type="entry name" value="Rossmann-like_a/b/a_fold"/>
</dbReference>